<dbReference type="AlphaFoldDB" id="A0A852U4F6"/>
<dbReference type="Proteomes" id="UP000589036">
    <property type="component" value="Unassembled WGS sequence"/>
</dbReference>
<evidence type="ECO:0000256" key="1">
    <source>
        <dbReference type="SAM" id="MobiDB-lite"/>
    </source>
</evidence>
<gene>
    <name evidence="2" type="ORF">HDA32_005607</name>
</gene>
<keyword evidence="3" id="KW-1185">Reference proteome</keyword>
<dbReference type="RefSeq" id="WP_179645959.1">
    <property type="nucleotide sequence ID" value="NZ_BAAAYY010000006.1"/>
</dbReference>
<evidence type="ECO:0000313" key="3">
    <source>
        <dbReference type="Proteomes" id="UP000589036"/>
    </source>
</evidence>
<reference evidence="2 3" key="1">
    <citation type="submission" date="2020-07" db="EMBL/GenBank/DDBJ databases">
        <title>Sequencing the genomes of 1000 actinobacteria strains.</title>
        <authorList>
            <person name="Klenk H.-P."/>
        </authorList>
    </citation>
    <scope>NUCLEOTIDE SEQUENCE [LARGE SCALE GENOMIC DNA]</scope>
    <source>
        <strain evidence="2 3">CXB654</strain>
    </source>
</reference>
<sequence length="367" mass="38673">MAEPGTAPPAEAGCPGAAPAPEPPRTPRWRRPRALIAIGAAVVVAVLAATGQRAAQVRTTDPAAPVEEVLALITDRRGSALATQLGIESLLVTDEALARGYEPPEDLRTAGASYGAADADTRRPDRDTATVAVAYRLGAQEHRTSVRVQRETTGWVREWEVVDATGLAGALTITSTHLEQARVAGADLPTTPPDSRMLNARHPALPGTYTITTPPSHPLFEAAELGAVAVAADDTDRRPATFDVTGLKVRSGLAADVHEQITARLDTCAEQTALAPPGCPLHLDRDSYQSVEDVSWTITAQPQIRLLPADDTALHGAPLTVETTTPGAAEVTYRHTYGADEPKQETVDITVGGGVGIDEDGRAEWEQ</sequence>
<organism evidence="2 3">
    <name type="scientific">Spinactinospora alkalitolerans</name>
    <dbReference type="NCBI Taxonomy" id="687207"/>
    <lineage>
        <taxon>Bacteria</taxon>
        <taxon>Bacillati</taxon>
        <taxon>Actinomycetota</taxon>
        <taxon>Actinomycetes</taxon>
        <taxon>Streptosporangiales</taxon>
        <taxon>Nocardiopsidaceae</taxon>
        <taxon>Spinactinospora</taxon>
    </lineage>
</organism>
<proteinExistence type="predicted"/>
<accession>A0A852U4F6</accession>
<name>A0A852U4F6_9ACTN</name>
<dbReference type="EMBL" id="JACCCC010000001">
    <property type="protein sequence ID" value="NYE50487.1"/>
    <property type="molecule type" value="Genomic_DNA"/>
</dbReference>
<protein>
    <submittedName>
        <fullName evidence="2">Uncharacterized protein</fullName>
    </submittedName>
</protein>
<comment type="caution">
    <text evidence="2">The sequence shown here is derived from an EMBL/GenBank/DDBJ whole genome shotgun (WGS) entry which is preliminary data.</text>
</comment>
<feature type="compositionally biased region" description="Low complexity" evidence="1">
    <location>
        <begin position="1"/>
        <end position="17"/>
    </location>
</feature>
<feature type="region of interest" description="Disordered" evidence="1">
    <location>
        <begin position="1"/>
        <end position="28"/>
    </location>
</feature>
<evidence type="ECO:0000313" key="2">
    <source>
        <dbReference type="EMBL" id="NYE50487.1"/>
    </source>
</evidence>